<feature type="region of interest" description="Disordered" evidence="5">
    <location>
        <begin position="422"/>
        <end position="452"/>
    </location>
</feature>
<evidence type="ECO:0000256" key="2">
    <source>
        <dbReference type="ARBA" id="ARBA00022771"/>
    </source>
</evidence>
<sequence length="573" mass="62156">MVRADWLYFAVYSLREQSVCLVCGGMSNTPMSIGAKAMSQPNLVRGQSVEINLRAIGDATKNSVIMIENFKHQDDWVSNSERSRCHICTKLFGAFRRKHHCRVCGEVVCSSCTLKKQVMLPMVGQTEARVCVTCVLAYCKPIQSGNGSFAVDGSVMSPVAYSLPSSGSSRDGRATTHSEYSRHNNTQLQSPDVMGSHGDFVDPTTYFQSEPSPFDYALDFDWEHPWPKPPVPVDESHRLDVLRSFDILGTPQEDVFDIICDLVSKSLNCPIAAVSFIDQERQWYKASVGLIQDEIPRNVSFCAHILYTKQSIVVPDTTLDKRFDRNPLVTGRAGIRFYAAAPIISPATGYVLGTVFVFDNHPRPRDQVDLATLEKLAGVAMKNLEDRRASVASSSAAFDHHSVHRASTATERMSIVTSVANNDAQSPHITRPSATGAQVVTPTSSVGSDATTLPLPVLPRAESPPSSCVVSTPSAEAATPTAVVTSEPPKMETMLMNLLSQTTMTQQQLAKQQGSMYATLSGHSSQIDKLAQAVARMEAKLGGGALNGASTLPNDSSDTPPDDGKEQQPGEKE</sequence>
<evidence type="ECO:0000256" key="3">
    <source>
        <dbReference type="ARBA" id="ARBA00022833"/>
    </source>
</evidence>
<gene>
    <name evidence="7" type="ORF">DYB32_009269</name>
</gene>
<dbReference type="PANTHER" id="PTHR43102:SF2">
    <property type="entry name" value="GAF DOMAIN-CONTAINING PROTEIN"/>
    <property type="match status" value="1"/>
</dbReference>
<keyword evidence="2 4" id="KW-0863">Zinc-finger</keyword>
<evidence type="ECO:0000259" key="6">
    <source>
        <dbReference type="PROSITE" id="PS50178"/>
    </source>
</evidence>
<accession>A0A418AJ31</accession>
<dbReference type="CDD" id="cd00065">
    <property type="entry name" value="FYVE_like_SF"/>
    <property type="match status" value="1"/>
</dbReference>
<dbReference type="InterPro" id="IPR000306">
    <property type="entry name" value="Znf_FYVE"/>
</dbReference>
<feature type="region of interest" description="Disordered" evidence="5">
    <location>
        <begin position="543"/>
        <end position="573"/>
    </location>
</feature>
<dbReference type="Gene3D" id="3.30.450.40">
    <property type="match status" value="1"/>
</dbReference>
<reference evidence="7 8" key="1">
    <citation type="submission" date="2018-08" db="EMBL/GenBank/DDBJ databases">
        <title>Aphanomyces genome sequencing and annotation.</title>
        <authorList>
            <person name="Minardi D."/>
            <person name="Oidtmann B."/>
            <person name="Van Der Giezen M."/>
            <person name="Studholme D.J."/>
        </authorList>
    </citation>
    <scope>NUCLEOTIDE SEQUENCE [LARGE SCALE GENOMIC DNA]</scope>
    <source>
        <strain evidence="7 8">NJM0002</strain>
    </source>
</reference>
<keyword evidence="1" id="KW-0479">Metal-binding</keyword>
<dbReference type="SUPFAM" id="SSF57903">
    <property type="entry name" value="FYVE/PHD zinc finger"/>
    <property type="match status" value="1"/>
</dbReference>
<dbReference type="Pfam" id="PF01363">
    <property type="entry name" value="FYVE"/>
    <property type="match status" value="1"/>
</dbReference>
<dbReference type="Pfam" id="PF01590">
    <property type="entry name" value="GAF"/>
    <property type="match status" value="1"/>
</dbReference>
<feature type="compositionally biased region" description="Polar residues" evidence="5">
    <location>
        <begin position="548"/>
        <end position="559"/>
    </location>
</feature>
<dbReference type="GO" id="GO:0008270">
    <property type="term" value="F:zinc ion binding"/>
    <property type="evidence" value="ECO:0007669"/>
    <property type="project" value="UniProtKB-KW"/>
</dbReference>
<comment type="caution">
    <text evidence="7">The sequence shown here is derived from an EMBL/GenBank/DDBJ whole genome shotgun (WGS) entry which is preliminary data.</text>
</comment>
<dbReference type="InterPro" id="IPR011011">
    <property type="entry name" value="Znf_FYVE_PHD"/>
</dbReference>
<evidence type="ECO:0000313" key="8">
    <source>
        <dbReference type="Proteomes" id="UP000285060"/>
    </source>
</evidence>
<feature type="compositionally biased region" description="Polar residues" evidence="5">
    <location>
        <begin position="422"/>
        <end position="451"/>
    </location>
</feature>
<feature type="region of interest" description="Disordered" evidence="5">
    <location>
        <begin position="162"/>
        <end position="195"/>
    </location>
</feature>
<dbReference type="SUPFAM" id="SSF55781">
    <property type="entry name" value="GAF domain-like"/>
    <property type="match status" value="1"/>
</dbReference>
<name>A0A418AJ31_9STRA</name>
<feature type="compositionally biased region" description="Basic and acidic residues" evidence="5">
    <location>
        <begin position="562"/>
        <end position="573"/>
    </location>
</feature>
<feature type="compositionally biased region" description="Basic and acidic residues" evidence="5">
    <location>
        <begin position="170"/>
        <end position="182"/>
    </location>
</feature>
<evidence type="ECO:0000256" key="4">
    <source>
        <dbReference type="PROSITE-ProRule" id="PRU00091"/>
    </source>
</evidence>
<keyword evidence="3" id="KW-0862">Zinc</keyword>
<dbReference type="InterPro" id="IPR003018">
    <property type="entry name" value="GAF"/>
</dbReference>
<dbReference type="AlphaFoldDB" id="A0A418AJ31"/>
<dbReference type="SMART" id="SM00065">
    <property type="entry name" value="GAF"/>
    <property type="match status" value="1"/>
</dbReference>
<evidence type="ECO:0000256" key="5">
    <source>
        <dbReference type="SAM" id="MobiDB-lite"/>
    </source>
</evidence>
<dbReference type="InterPro" id="IPR017455">
    <property type="entry name" value="Znf_FYVE-rel"/>
</dbReference>
<dbReference type="SMART" id="SM00064">
    <property type="entry name" value="FYVE"/>
    <property type="match status" value="1"/>
</dbReference>
<keyword evidence="8" id="KW-1185">Reference proteome</keyword>
<dbReference type="InterPro" id="IPR029016">
    <property type="entry name" value="GAF-like_dom_sf"/>
</dbReference>
<evidence type="ECO:0000313" key="7">
    <source>
        <dbReference type="EMBL" id="RHY23232.1"/>
    </source>
</evidence>
<proteinExistence type="predicted"/>
<dbReference type="PANTHER" id="PTHR43102">
    <property type="entry name" value="SLR1143 PROTEIN"/>
    <property type="match status" value="1"/>
</dbReference>
<protein>
    <recommendedName>
        <fullName evidence="6">FYVE-type domain-containing protein</fullName>
    </recommendedName>
</protein>
<dbReference type="Proteomes" id="UP000285060">
    <property type="component" value="Unassembled WGS sequence"/>
</dbReference>
<dbReference type="VEuPathDB" id="FungiDB:H310_03371"/>
<dbReference type="PROSITE" id="PS50178">
    <property type="entry name" value="ZF_FYVE"/>
    <property type="match status" value="1"/>
</dbReference>
<dbReference type="EMBL" id="QUSY01001886">
    <property type="protein sequence ID" value="RHY23232.1"/>
    <property type="molecule type" value="Genomic_DNA"/>
</dbReference>
<dbReference type="InterPro" id="IPR013083">
    <property type="entry name" value="Znf_RING/FYVE/PHD"/>
</dbReference>
<feature type="domain" description="FYVE-type" evidence="6">
    <location>
        <begin position="79"/>
        <end position="139"/>
    </location>
</feature>
<organism evidence="7 8">
    <name type="scientific">Aphanomyces invadans</name>
    <dbReference type="NCBI Taxonomy" id="157072"/>
    <lineage>
        <taxon>Eukaryota</taxon>
        <taxon>Sar</taxon>
        <taxon>Stramenopiles</taxon>
        <taxon>Oomycota</taxon>
        <taxon>Saprolegniomycetes</taxon>
        <taxon>Saprolegniales</taxon>
        <taxon>Verrucalvaceae</taxon>
        <taxon>Aphanomyces</taxon>
    </lineage>
</organism>
<evidence type="ECO:0000256" key="1">
    <source>
        <dbReference type="ARBA" id="ARBA00022723"/>
    </source>
</evidence>
<dbReference type="Gene3D" id="3.30.40.10">
    <property type="entry name" value="Zinc/RING finger domain, C3HC4 (zinc finger)"/>
    <property type="match status" value="1"/>
</dbReference>